<protein>
    <recommendedName>
        <fullName evidence="2">DUF7888 domain-containing protein</fullName>
    </recommendedName>
</protein>
<feature type="chain" id="PRO_5035458468" description="DUF7888 domain-containing protein" evidence="1">
    <location>
        <begin position="23"/>
        <end position="228"/>
    </location>
</feature>
<gene>
    <name evidence="3" type="ORF">B0T11DRAFT_299860</name>
</gene>
<dbReference type="PANTHER" id="PTHR40845:SF1">
    <property type="match status" value="1"/>
</dbReference>
<evidence type="ECO:0000313" key="4">
    <source>
        <dbReference type="Proteomes" id="UP000813385"/>
    </source>
</evidence>
<reference evidence="3" key="1">
    <citation type="journal article" date="2021" name="Nat. Commun.">
        <title>Genetic determinants of endophytism in the Arabidopsis root mycobiome.</title>
        <authorList>
            <person name="Mesny F."/>
            <person name="Miyauchi S."/>
            <person name="Thiergart T."/>
            <person name="Pickel B."/>
            <person name="Atanasova L."/>
            <person name="Karlsson M."/>
            <person name="Huettel B."/>
            <person name="Barry K.W."/>
            <person name="Haridas S."/>
            <person name="Chen C."/>
            <person name="Bauer D."/>
            <person name="Andreopoulos W."/>
            <person name="Pangilinan J."/>
            <person name="LaButti K."/>
            <person name="Riley R."/>
            <person name="Lipzen A."/>
            <person name="Clum A."/>
            <person name="Drula E."/>
            <person name="Henrissat B."/>
            <person name="Kohler A."/>
            <person name="Grigoriev I.V."/>
            <person name="Martin F.M."/>
            <person name="Hacquard S."/>
        </authorList>
    </citation>
    <scope>NUCLEOTIDE SEQUENCE</scope>
    <source>
        <strain evidence="3">MPI-CAGE-AT-0016</strain>
    </source>
</reference>
<keyword evidence="1" id="KW-0732">Signal</keyword>
<name>A0A8K0X1M1_9PEZI</name>
<dbReference type="EMBL" id="JAGPXD010000004">
    <property type="protein sequence ID" value="KAH7358863.1"/>
    <property type="molecule type" value="Genomic_DNA"/>
</dbReference>
<keyword evidence="4" id="KW-1185">Reference proteome</keyword>
<proteinExistence type="predicted"/>
<evidence type="ECO:0000256" key="1">
    <source>
        <dbReference type="SAM" id="SignalP"/>
    </source>
</evidence>
<feature type="signal peptide" evidence="1">
    <location>
        <begin position="1"/>
        <end position="22"/>
    </location>
</feature>
<evidence type="ECO:0000313" key="3">
    <source>
        <dbReference type="EMBL" id="KAH7358863.1"/>
    </source>
</evidence>
<dbReference type="Pfam" id="PF25411">
    <property type="entry name" value="DUF7888"/>
    <property type="match status" value="1"/>
</dbReference>
<sequence length="228" mass="24722">MRFTTATVVQVIAYLSVVDALALPTDGAISIEGRSADDAPVQELQTVQERADLPPSTSIVLMGVKENGHFIEKEDPAGMEGAVAVTKRASPLVVAIAGPAINVVATITAAAIKAAVAGLVSMAFWNPARENFTKNTVRNMWQTNPDSNRYGAAICYNKGYNLKRPAGINGLRSAKLRMGAFNTDYDCMYMEYNNQFYTHSEGGYINLAYHYNSARCNHDRSTGDLTCN</sequence>
<accession>A0A8K0X1M1</accession>
<dbReference type="PANTHER" id="PTHR40845">
    <property type="match status" value="1"/>
</dbReference>
<dbReference type="Proteomes" id="UP000813385">
    <property type="component" value="Unassembled WGS sequence"/>
</dbReference>
<comment type="caution">
    <text evidence="3">The sequence shown here is derived from an EMBL/GenBank/DDBJ whole genome shotgun (WGS) entry which is preliminary data.</text>
</comment>
<feature type="domain" description="DUF7888" evidence="2">
    <location>
        <begin position="94"/>
        <end position="228"/>
    </location>
</feature>
<dbReference type="InterPro" id="IPR057210">
    <property type="entry name" value="DUF7888"/>
</dbReference>
<dbReference type="AlphaFoldDB" id="A0A8K0X1M1"/>
<dbReference type="OrthoDB" id="3478218at2759"/>
<evidence type="ECO:0000259" key="2">
    <source>
        <dbReference type="Pfam" id="PF25411"/>
    </source>
</evidence>
<organism evidence="3 4">
    <name type="scientific">Plectosphaerella cucumerina</name>
    <dbReference type="NCBI Taxonomy" id="40658"/>
    <lineage>
        <taxon>Eukaryota</taxon>
        <taxon>Fungi</taxon>
        <taxon>Dikarya</taxon>
        <taxon>Ascomycota</taxon>
        <taxon>Pezizomycotina</taxon>
        <taxon>Sordariomycetes</taxon>
        <taxon>Hypocreomycetidae</taxon>
        <taxon>Glomerellales</taxon>
        <taxon>Plectosphaerellaceae</taxon>
        <taxon>Plectosphaerella</taxon>
    </lineage>
</organism>